<dbReference type="Pfam" id="PF12833">
    <property type="entry name" value="HTH_18"/>
    <property type="match status" value="1"/>
</dbReference>
<dbReference type="PROSITE" id="PS01124">
    <property type="entry name" value="HTH_ARAC_FAMILY_2"/>
    <property type="match status" value="1"/>
</dbReference>
<dbReference type="InterPro" id="IPR018062">
    <property type="entry name" value="HTH_AraC-typ_CS"/>
</dbReference>
<dbReference type="Proteomes" id="UP000483018">
    <property type="component" value="Unassembled WGS sequence"/>
</dbReference>
<dbReference type="InterPro" id="IPR001789">
    <property type="entry name" value="Sig_transdc_resp-reg_receiver"/>
</dbReference>
<dbReference type="Gene3D" id="1.10.10.60">
    <property type="entry name" value="Homeodomain-like"/>
    <property type="match status" value="2"/>
</dbReference>
<feature type="coiled-coil region" evidence="7">
    <location>
        <begin position="120"/>
        <end position="147"/>
    </location>
</feature>
<dbReference type="Gene3D" id="3.40.50.2300">
    <property type="match status" value="1"/>
</dbReference>
<dbReference type="PANTHER" id="PTHR43280:SF2">
    <property type="entry name" value="HTH-TYPE TRANSCRIPTIONAL REGULATOR EXSA"/>
    <property type="match status" value="1"/>
</dbReference>
<keyword evidence="2" id="KW-0805">Transcription regulation</keyword>
<comment type="function">
    <text evidence="5">May play the central regulatory role in sporulation. It may be an element of the effector pathway responsible for the activation of sporulation genes in response to nutritional stress. Spo0A may act in concert with spo0H (a sigma factor) to control the expression of some genes that are critical to the sporulation process.</text>
</comment>
<dbReference type="SMART" id="SM00342">
    <property type="entry name" value="HTH_ARAC"/>
    <property type="match status" value="1"/>
</dbReference>
<feature type="domain" description="HTH araC/xylS-type" evidence="8">
    <location>
        <begin position="261"/>
        <end position="360"/>
    </location>
</feature>
<dbReference type="PROSITE" id="PS00041">
    <property type="entry name" value="HTH_ARAC_FAMILY_1"/>
    <property type="match status" value="1"/>
</dbReference>
<dbReference type="EMBL" id="WSLF01000002">
    <property type="protein sequence ID" value="KAE9636252.1"/>
    <property type="molecule type" value="Genomic_DNA"/>
</dbReference>
<accession>A0A7C8LG58</accession>
<dbReference type="InterPro" id="IPR018060">
    <property type="entry name" value="HTH_AraC"/>
</dbReference>
<keyword evidence="7" id="KW-0175">Coiled coil</keyword>
<keyword evidence="3" id="KW-0238">DNA-binding</keyword>
<keyword evidence="4" id="KW-0804">Transcription</keyword>
<proteinExistence type="predicted"/>
<dbReference type="PROSITE" id="PS50110">
    <property type="entry name" value="RESPONSE_REGULATORY"/>
    <property type="match status" value="1"/>
</dbReference>
<evidence type="ECO:0000256" key="3">
    <source>
        <dbReference type="ARBA" id="ARBA00023125"/>
    </source>
</evidence>
<keyword evidence="11" id="KW-1185">Reference proteome</keyword>
<dbReference type="OrthoDB" id="9794370at2"/>
<dbReference type="InterPro" id="IPR011006">
    <property type="entry name" value="CheY-like_superfamily"/>
</dbReference>
<name>A0A7C8LG58_9FIRM</name>
<evidence type="ECO:0000256" key="1">
    <source>
        <dbReference type="ARBA" id="ARBA00018672"/>
    </source>
</evidence>
<evidence type="ECO:0000256" key="5">
    <source>
        <dbReference type="ARBA" id="ARBA00024867"/>
    </source>
</evidence>
<dbReference type="InterPro" id="IPR009057">
    <property type="entry name" value="Homeodomain-like_sf"/>
</dbReference>
<evidence type="ECO:0000256" key="6">
    <source>
        <dbReference type="PROSITE-ProRule" id="PRU00169"/>
    </source>
</evidence>
<feature type="modified residue" description="4-aspartylphosphate" evidence="6">
    <location>
        <position position="56"/>
    </location>
</feature>
<dbReference type="AlphaFoldDB" id="A0A7C8LG58"/>
<dbReference type="RefSeq" id="WP_158739504.1">
    <property type="nucleotide sequence ID" value="NZ_WSLF01000002.1"/>
</dbReference>
<dbReference type="CDD" id="cd17536">
    <property type="entry name" value="REC_YesN-like"/>
    <property type="match status" value="1"/>
</dbReference>
<sequence length="360" mass="42400">MLNVLIVDDMDIVRREIKRLKVWGESTGFVIAEEASNGEAALEILEKKRMDLVITDIKMPKVDGLEVLEKIMERDLCSCVVLLSDYTDFTYARQGIILGAFDYMSKPVCEEEFEKVLHRAKKYITQKNREKEKMDTLRKNLEEMVETFFSDAEVKHISNLIEEGNMEYAEALLRMLDRIEAGLDYELSKIESVLRNVFHEIIKNILENKKWLEKFMEPKEINDIHFFSCKDLDKLREAFMSKVKKIFDLLDKLYWPHIDHDIISQICDCALEHSDGRLSLTYIADKFYMHKNYISEVFKQKTGISITQYFTRIKMERAKVLIADGRLKVYEISDMLGYKDVEYFSKVFKKYTGVSPTQFR</sequence>
<comment type="caution">
    <text evidence="10">The sequence shown here is derived from an EMBL/GenBank/DDBJ whole genome shotgun (WGS) entry which is preliminary data.</text>
</comment>
<reference evidence="10 11" key="1">
    <citation type="submission" date="2019-12" db="EMBL/GenBank/DDBJ databases">
        <title>Defluviitalea raffinosedens, isolated from a biogas fermenter, genome sequencing and characterization.</title>
        <authorList>
            <person name="Rettenmaier R."/>
            <person name="Schneider M."/>
            <person name="Neuhaus K."/>
            <person name="Liebl W."/>
            <person name="Zverlov V."/>
        </authorList>
    </citation>
    <scope>NUCLEOTIDE SEQUENCE [LARGE SCALE GENOMIC DNA]</scope>
    <source>
        <strain evidence="10 11">249c-K6</strain>
    </source>
</reference>
<evidence type="ECO:0000256" key="7">
    <source>
        <dbReference type="SAM" id="Coils"/>
    </source>
</evidence>
<gene>
    <name evidence="10" type="ORF">GND95_03790</name>
</gene>
<dbReference type="PRINTS" id="PR00032">
    <property type="entry name" value="HTHARAC"/>
</dbReference>
<evidence type="ECO:0000313" key="10">
    <source>
        <dbReference type="EMBL" id="KAE9636252.1"/>
    </source>
</evidence>
<dbReference type="GO" id="GO:0043565">
    <property type="term" value="F:sequence-specific DNA binding"/>
    <property type="evidence" value="ECO:0007669"/>
    <property type="project" value="InterPro"/>
</dbReference>
<dbReference type="SUPFAM" id="SSF46689">
    <property type="entry name" value="Homeodomain-like"/>
    <property type="match status" value="2"/>
</dbReference>
<evidence type="ECO:0000313" key="11">
    <source>
        <dbReference type="Proteomes" id="UP000483018"/>
    </source>
</evidence>
<dbReference type="Pfam" id="PF00072">
    <property type="entry name" value="Response_reg"/>
    <property type="match status" value="1"/>
</dbReference>
<evidence type="ECO:0000256" key="2">
    <source>
        <dbReference type="ARBA" id="ARBA00023015"/>
    </source>
</evidence>
<evidence type="ECO:0000256" key="4">
    <source>
        <dbReference type="ARBA" id="ARBA00023163"/>
    </source>
</evidence>
<dbReference type="GO" id="GO:0003700">
    <property type="term" value="F:DNA-binding transcription factor activity"/>
    <property type="evidence" value="ECO:0007669"/>
    <property type="project" value="InterPro"/>
</dbReference>
<keyword evidence="6" id="KW-0597">Phosphoprotein</keyword>
<protein>
    <recommendedName>
        <fullName evidence="1">Stage 0 sporulation protein A homolog</fullName>
    </recommendedName>
</protein>
<dbReference type="SMART" id="SM00448">
    <property type="entry name" value="REC"/>
    <property type="match status" value="1"/>
</dbReference>
<evidence type="ECO:0000259" key="9">
    <source>
        <dbReference type="PROSITE" id="PS50110"/>
    </source>
</evidence>
<dbReference type="InterPro" id="IPR020449">
    <property type="entry name" value="Tscrpt_reg_AraC-type_HTH"/>
</dbReference>
<dbReference type="SUPFAM" id="SSF52172">
    <property type="entry name" value="CheY-like"/>
    <property type="match status" value="1"/>
</dbReference>
<dbReference type="PANTHER" id="PTHR43280">
    <property type="entry name" value="ARAC-FAMILY TRANSCRIPTIONAL REGULATOR"/>
    <property type="match status" value="1"/>
</dbReference>
<feature type="domain" description="Response regulatory" evidence="9">
    <location>
        <begin position="3"/>
        <end position="121"/>
    </location>
</feature>
<evidence type="ECO:0000259" key="8">
    <source>
        <dbReference type="PROSITE" id="PS01124"/>
    </source>
</evidence>
<organism evidence="10 11">
    <name type="scientific">Defluviitalea raffinosedens</name>
    <dbReference type="NCBI Taxonomy" id="1450156"/>
    <lineage>
        <taxon>Bacteria</taxon>
        <taxon>Bacillati</taxon>
        <taxon>Bacillota</taxon>
        <taxon>Clostridia</taxon>
        <taxon>Lachnospirales</taxon>
        <taxon>Defluviitaleaceae</taxon>
        <taxon>Defluviitalea</taxon>
    </lineage>
</organism>
<dbReference type="GO" id="GO:0000160">
    <property type="term" value="P:phosphorelay signal transduction system"/>
    <property type="evidence" value="ECO:0007669"/>
    <property type="project" value="InterPro"/>
</dbReference>